<dbReference type="AlphaFoldDB" id="A0A5N6YH56"/>
<protein>
    <submittedName>
        <fullName evidence="1">Uncharacterized protein</fullName>
    </submittedName>
</protein>
<accession>A0A5N6YH56</accession>
<name>A0A5N6YH56_9EURO</name>
<evidence type="ECO:0000313" key="1">
    <source>
        <dbReference type="EMBL" id="KAE8344802.1"/>
    </source>
</evidence>
<dbReference type="EMBL" id="ML737122">
    <property type="protein sequence ID" value="KAE8344802.1"/>
    <property type="molecule type" value="Genomic_DNA"/>
</dbReference>
<reference evidence="1" key="1">
    <citation type="submission" date="2019-04" db="EMBL/GenBank/DDBJ databases">
        <title>Friends and foes A comparative genomics study of 23 Aspergillus species from section Flavi.</title>
        <authorList>
            <consortium name="DOE Joint Genome Institute"/>
            <person name="Kjaerbolling I."/>
            <person name="Vesth T."/>
            <person name="Frisvad J.C."/>
            <person name="Nybo J.L."/>
            <person name="Theobald S."/>
            <person name="Kildgaard S."/>
            <person name="Isbrandt T."/>
            <person name="Kuo A."/>
            <person name="Sato A."/>
            <person name="Lyhne E.K."/>
            <person name="Kogle M.E."/>
            <person name="Wiebenga A."/>
            <person name="Kun R.S."/>
            <person name="Lubbers R.J."/>
            <person name="Makela M.R."/>
            <person name="Barry K."/>
            <person name="Chovatia M."/>
            <person name="Clum A."/>
            <person name="Daum C."/>
            <person name="Haridas S."/>
            <person name="He G."/>
            <person name="LaButti K."/>
            <person name="Lipzen A."/>
            <person name="Mondo S."/>
            <person name="Riley R."/>
            <person name="Salamov A."/>
            <person name="Simmons B.A."/>
            <person name="Magnuson J.K."/>
            <person name="Henrissat B."/>
            <person name="Mortensen U.H."/>
            <person name="Larsen T.O."/>
            <person name="Devries R.P."/>
            <person name="Grigoriev I.V."/>
            <person name="Machida M."/>
            <person name="Baker S.E."/>
            <person name="Andersen M.R."/>
        </authorList>
    </citation>
    <scope>NUCLEOTIDE SEQUENCE</scope>
    <source>
        <strain evidence="1">CBS 117612</strain>
    </source>
</reference>
<dbReference type="OrthoDB" id="4486738at2759"/>
<gene>
    <name evidence="1" type="ORF">BDV24DRAFT_160105</name>
</gene>
<organism evidence="1">
    <name type="scientific">Aspergillus arachidicola</name>
    <dbReference type="NCBI Taxonomy" id="656916"/>
    <lineage>
        <taxon>Eukaryota</taxon>
        <taxon>Fungi</taxon>
        <taxon>Dikarya</taxon>
        <taxon>Ascomycota</taxon>
        <taxon>Pezizomycotina</taxon>
        <taxon>Eurotiomycetes</taxon>
        <taxon>Eurotiomycetidae</taxon>
        <taxon>Eurotiales</taxon>
        <taxon>Aspergillaceae</taxon>
        <taxon>Aspergillus</taxon>
        <taxon>Aspergillus subgen. Circumdati</taxon>
    </lineage>
</organism>
<proteinExistence type="predicted"/>
<sequence length="124" mass="14752">MKIHEDTLIEVINRVDPGRCAFLRAWCLWQDGNTKDTLAIWDLDYRYWKKILAKQCGFDSEEHQLKYSFKRDGVTIIGYVFCCMQWLCAIQAMLEPDEKRVQFEIITKEDYESKLEPAVPYSIF</sequence>
<dbReference type="Proteomes" id="UP000325558">
    <property type="component" value="Unassembled WGS sequence"/>
</dbReference>